<feature type="domain" description="Sulfide dehydrogenase [flavocytochrome c] flavoprotein chain central" evidence="5">
    <location>
        <begin position="166"/>
        <end position="286"/>
    </location>
</feature>
<feature type="domain" description="FAD/NAD(P)-binding" evidence="3">
    <location>
        <begin position="35"/>
        <end position="138"/>
    </location>
</feature>
<dbReference type="SUPFAM" id="SSF55424">
    <property type="entry name" value="FAD/NAD-linked reductases, dimerisation (C-terminal) domain"/>
    <property type="match status" value="1"/>
</dbReference>
<dbReference type="Proteomes" id="UP001162780">
    <property type="component" value="Chromosome"/>
</dbReference>
<dbReference type="PROSITE" id="PS51257">
    <property type="entry name" value="PROKAR_LIPOPROTEIN"/>
    <property type="match status" value="1"/>
</dbReference>
<dbReference type="Pfam" id="PF09242">
    <property type="entry name" value="FCSD-flav_bind"/>
    <property type="match status" value="1"/>
</dbReference>
<dbReference type="Pfam" id="PF21706">
    <property type="entry name" value="FCSD_central"/>
    <property type="match status" value="1"/>
</dbReference>
<gene>
    <name evidence="6" type="ORF">NM686_009055</name>
</gene>
<evidence type="ECO:0000256" key="1">
    <source>
        <dbReference type="ARBA" id="ARBA00022630"/>
    </source>
</evidence>
<name>A0ABY7GQ85_9GAMM</name>
<evidence type="ECO:0000256" key="2">
    <source>
        <dbReference type="ARBA" id="ARBA00022827"/>
    </source>
</evidence>
<dbReference type="InterPro" id="IPR015323">
    <property type="entry name" value="FlavoCytC_S_DH_flav-bd"/>
</dbReference>
<reference evidence="6" key="1">
    <citation type="submission" date="2022-11" db="EMBL/GenBank/DDBJ databases">
        <title>Methylomonas rapida sp. nov., Carotenoid-Producing Obligate Methanotrophs with High Growth Characteristics and Biotechnological Potential.</title>
        <authorList>
            <person name="Tikhonova E.N."/>
            <person name="Suleimanov R.Z."/>
            <person name="Miroshnikov K."/>
            <person name="Oshkin I.Y."/>
            <person name="Belova S.E."/>
            <person name="Danilova O.V."/>
            <person name="Ashikhmin A."/>
            <person name="Konopkin A."/>
            <person name="But S.Y."/>
            <person name="Khmelenina V.N."/>
            <person name="Kuznetsov N."/>
            <person name="Pimenov N.V."/>
            <person name="Dedysh S.N."/>
        </authorList>
    </citation>
    <scope>NUCLEOTIDE SEQUENCE</scope>
    <source>
        <strain evidence="6">MP1</strain>
    </source>
</reference>
<dbReference type="PANTHER" id="PTHR43755:SF1">
    <property type="entry name" value="FAD-DEPENDENT PYRIDINE NUCLEOTIDE-DISULPHIDE OXIDOREDUCTASE"/>
    <property type="match status" value="1"/>
</dbReference>
<dbReference type="Gene3D" id="3.50.50.60">
    <property type="entry name" value="FAD/NAD(P)-binding domain"/>
    <property type="match status" value="2"/>
</dbReference>
<evidence type="ECO:0000259" key="5">
    <source>
        <dbReference type="Pfam" id="PF21706"/>
    </source>
</evidence>
<dbReference type="PANTHER" id="PTHR43755">
    <property type="match status" value="1"/>
</dbReference>
<evidence type="ECO:0000259" key="4">
    <source>
        <dbReference type="Pfam" id="PF09242"/>
    </source>
</evidence>
<dbReference type="InterPro" id="IPR052541">
    <property type="entry name" value="SQRD"/>
</dbReference>
<dbReference type="InterPro" id="IPR016156">
    <property type="entry name" value="FAD/NAD-linked_Rdtase_dimer_sf"/>
</dbReference>
<keyword evidence="2" id="KW-0274">FAD</keyword>
<dbReference type="EMBL" id="CP113517">
    <property type="protein sequence ID" value="WAR46646.1"/>
    <property type="molecule type" value="Genomic_DNA"/>
</dbReference>
<organism evidence="6 7">
    <name type="scientific">Methylomonas rapida</name>
    <dbReference type="NCBI Taxonomy" id="2963939"/>
    <lineage>
        <taxon>Bacteria</taxon>
        <taxon>Pseudomonadati</taxon>
        <taxon>Pseudomonadota</taxon>
        <taxon>Gammaproteobacteria</taxon>
        <taxon>Methylococcales</taxon>
        <taxon>Methylococcaceae</taxon>
        <taxon>Methylomonas</taxon>
    </lineage>
</organism>
<evidence type="ECO:0000313" key="6">
    <source>
        <dbReference type="EMBL" id="WAR46646.1"/>
    </source>
</evidence>
<keyword evidence="1" id="KW-0285">Flavoprotein</keyword>
<accession>A0ABY7GQ85</accession>
<sequence length="431" mass="47030">MVLGSRRLFLKRLVAAGVLSASACQRWLDKTLTAHVVVVGGGFGGATSAKTLRLLDSTIKVTLIVSSDRYITCPGSNWVVAGLTQLDRLTVDYRRLQANYGIDVLVDRVDRIERERRRLRLASGRQVAYDRLILSPGIAFRWDEIAGHDASTAEIFPHAWQAGPQTALLSRQLQAMPDGGVVLITVPADPYRCPPGPYERASMMAWWLKQHKPRAKIIILDAKRSFSKQALFEAGWARHYGYGTANSLIEWHSLADNPIVELDSRGNTLRSEFGDRFQGEVLNIIPAQAAADIARQSGLTDSGGWCPINPLASQSRYDEFIHVIGDAAQYAPIPKSAFAANSEAKACAIAVVNLLHQIPLTEPNWMNTCYSLITPEHGISIVGVYKLDAEQAVAAVKGAGGVSSPLSADFAEREASYAISVYRSLVVDTFG</sequence>
<feature type="domain" description="Flavocytochrome c sulphide dehydrogenase flavin-binding" evidence="4">
    <location>
        <begin position="362"/>
        <end position="430"/>
    </location>
</feature>
<dbReference type="Pfam" id="PF07992">
    <property type="entry name" value="Pyr_redox_2"/>
    <property type="match status" value="1"/>
</dbReference>
<dbReference type="RefSeq" id="WP_255187558.1">
    <property type="nucleotide sequence ID" value="NZ_CP113517.1"/>
</dbReference>
<dbReference type="InterPro" id="IPR023753">
    <property type="entry name" value="FAD/NAD-binding_dom"/>
</dbReference>
<dbReference type="InterPro" id="IPR049386">
    <property type="entry name" value="FCSD_central"/>
</dbReference>
<protein>
    <submittedName>
        <fullName evidence="6">NAD(P)/FAD-dependent oxidoreductase</fullName>
    </submittedName>
</protein>
<evidence type="ECO:0000259" key="3">
    <source>
        <dbReference type="Pfam" id="PF07992"/>
    </source>
</evidence>
<evidence type="ECO:0000313" key="7">
    <source>
        <dbReference type="Proteomes" id="UP001162780"/>
    </source>
</evidence>
<keyword evidence="7" id="KW-1185">Reference proteome</keyword>
<dbReference type="SUPFAM" id="SSF51905">
    <property type="entry name" value="FAD/NAD(P)-binding domain"/>
    <property type="match status" value="2"/>
</dbReference>
<dbReference type="InterPro" id="IPR037092">
    <property type="entry name" value="FlavoCytC_S_DH_flav-bd_sf"/>
</dbReference>
<dbReference type="InterPro" id="IPR036188">
    <property type="entry name" value="FAD/NAD-bd_sf"/>
</dbReference>
<proteinExistence type="predicted"/>
<dbReference type="Gene3D" id="3.90.760.10">
    <property type="entry name" value="Flavocytochrome c sulphide dehydrogenase, flavin-binding domain"/>
    <property type="match status" value="1"/>
</dbReference>